<feature type="region of interest" description="Disordered" evidence="3">
    <location>
        <begin position="217"/>
        <end position="236"/>
    </location>
</feature>
<dbReference type="PROSITE" id="PS50157">
    <property type="entry name" value="ZINC_FINGER_C2H2_2"/>
    <property type="match status" value="2"/>
</dbReference>
<dbReference type="NCBIfam" id="TIGR04336">
    <property type="entry name" value="AmmeMemoSam_B"/>
    <property type="match status" value="1"/>
</dbReference>
<dbReference type="EMBL" id="VXIT01000009">
    <property type="protein sequence ID" value="KAA6410213.1"/>
    <property type="molecule type" value="Genomic_DNA"/>
</dbReference>
<dbReference type="AlphaFoldDB" id="A0A5M8PML7"/>
<dbReference type="Gene3D" id="3.30.160.60">
    <property type="entry name" value="Classic Zinc Finger"/>
    <property type="match status" value="1"/>
</dbReference>
<evidence type="ECO:0000256" key="3">
    <source>
        <dbReference type="SAM" id="MobiDB-lite"/>
    </source>
</evidence>
<keyword evidence="2" id="KW-0862">Zinc</keyword>
<dbReference type="InterPro" id="IPR013087">
    <property type="entry name" value="Znf_C2H2_type"/>
</dbReference>
<dbReference type="GO" id="GO:0008270">
    <property type="term" value="F:zinc ion binding"/>
    <property type="evidence" value="ECO:0007669"/>
    <property type="project" value="UniProtKB-KW"/>
</dbReference>
<dbReference type="SMART" id="SM00355">
    <property type="entry name" value="ZnF_C2H2"/>
    <property type="match status" value="3"/>
</dbReference>
<dbReference type="InterPro" id="IPR002737">
    <property type="entry name" value="MEMO1_fam"/>
</dbReference>
<sequence length="523" mass="56779">MAKREASHAGSWYSKDGPTLSGQLDGWLSQVDPSVKATGAVQNSGAQIIIAPHAGFAYSGSAAAWAYNSIDFSRAKRIFLLGPSHHFYLSGCALSQCTHYSTPLGDLALDTTTIAELRQTGKFDKMSQSTDEDEHSLEMHLPYIHKMLSKSFPDPASYPPLIPVLVGNTSAATERSYGTIFADYLACLDSVFVVSSDFCHWGSRFNYTYYLPSDATSAGDGRSLKSKDKRPTSPPIHESIARLDQSSMDAIQSGSHDAFLLNLRETGNTVCGRHPVGIVMAALEHLRHPGKVEDGKGRFTFVRYERSSDCVKVGDSSLTLFSNATGMIRRTCIADSDLVLPNAALLRPPAIAPLASFRVAHALALVMDHQSDAYPMHATAAEHGNIDQVDQYPCLFPACNASFPDDQSLNMHMATHFTNSDPHAATNTQTTPAGTLHTAPTHTAGPPPRQQRLACTHAGCNSTFARSADLQRHARKHDPHAQKFDCWAPGCAYNGARGFLRLDKLLSHQRSRHGGPVLSDTPY</sequence>
<dbReference type="Pfam" id="PF01875">
    <property type="entry name" value="Memo"/>
    <property type="match status" value="1"/>
</dbReference>
<evidence type="ECO:0000256" key="2">
    <source>
        <dbReference type="PROSITE-ProRule" id="PRU00042"/>
    </source>
</evidence>
<reference evidence="5 6" key="1">
    <citation type="submission" date="2019-09" db="EMBL/GenBank/DDBJ databases">
        <title>The hologenome of the rock-dwelling lichen Lasallia pustulata.</title>
        <authorList>
            <person name="Greshake Tzovaras B."/>
            <person name="Segers F."/>
            <person name="Bicker A."/>
            <person name="Dal Grande F."/>
            <person name="Otte J."/>
            <person name="Hankeln T."/>
            <person name="Schmitt I."/>
            <person name="Ebersberger I."/>
        </authorList>
    </citation>
    <scope>NUCLEOTIDE SEQUENCE [LARGE SCALE GENOMIC DNA]</scope>
    <source>
        <strain evidence="5">A1-1</strain>
    </source>
</reference>
<dbReference type="InterPro" id="IPR036236">
    <property type="entry name" value="Znf_C2H2_sf"/>
</dbReference>
<dbReference type="Gene3D" id="3.40.830.10">
    <property type="entry name" value="LigB-like"/>
    <property type="match status" value="1"/>
</dbReference>
<proteinExistence type="inferred from homology"/>
<comment type="similarity">
    <text evidence="1">Belongs to the MEMO1 family.</text>
</comment>
<dbReference type="OrthoDB" id="417112at2759"/>
<dbReference type="SUPFAM" id="SSF57667">
    <property type="entry name" value="beta-beta-alpha zinc fingers"/>
    <property type="match status" value="1"/>
</dbReference>
<protein>
    <recommendedName>
        <fullName evidence="4">C2H2-type domain-containing protein</fullName>
    </recommendedName>
</protein>
<keyword evidence="2" id="KW-0479">Metal-binding</keyword>
<comment type="caution">
    <text evidence="5">The sequence shown here is derived from an EMBL/GenBank/DDBJ whole genome shotgun (WGS) entry which is preliminary data.</text>
</comment>
<dbReference type="HAMAP" id="MF_00055">
    <property type="entry name" value="MEMO1"/>
    <property type="match status" value="1"/>
</dbReference>
<dbReference type="CDD" id="cd07361">
    <property type="entry name" value="MEMO_like"/>
    <property type="match status" value="1"/>
</dbReference>
<dbReference type="PANTHER" id="PTHR11060:SF0">
    <property type="entry name" value="PROTEIN MEMO1"/>
    <property type="match status" value="1"/>
</dbReference>
<evidence type="ECO:0000313" key="6">
    <source>
        <dbReference type="Proteomes" id="UP000324767"/>
    </source>
</evidence>
<dbReference type="PROSITE" id="PS00028">
    <property type="entry name" value="ZINC_FINGER_C2H2_1"/>
    <property type="match status" value="2"/>
</dbReference>
<feature type="domain" description="C2H2-type" evidence="4">
    <location>
        <begin position="392"/>
        <end position="421"/>
    </location>
</feature>
<organism evidence="5 6">
    <name type="scientific">Lasallia pustulata</name>
    <dbReference type="NCBI Taxonomy" id="136370"/>
    <lineage>
        <taxon>Eukaryota</taxon>
        <taxon>Fungi</taxon>
        <taxon>Dikarya</taxon>
        <taxon>Ascomycota</taxon>
        <taxon>Pezizomycotina</taxon>
        <taxon>Lecanoromycetes</taxon>
        <taxon>OSLEUM clade</taxon>
        <taxon>Umbilicariomycetidae</taxon>
        <taxon>Umbilicariales</taxon>
        <taxon>Umbilicariaceae</taxon>
        <taxon>Lasallia</taxon>
    </lineage>
</organism>
<dbReference type="PANTHER" id="PTHR11060">
    <property type="entry name" value="PROTEIN MEMO1"/>
    <property type="match status" value="1"/>
</dbReference>
<feature type="domain" description="C2H2-type" evidence="4">
    <location>
        <begin position="453"/>
        <end position="482"/>
    </location>
</feature>
<evidence type="ECO:0000256" key="1">
    <source>
        <dbReference type="ARBA" id="ARBA00006315"/>
    </source>
</evidence>
<feature type="compositionally biased region" description="Basic and acidic residues" evidence="3">
    <location>
        <begin position="222"/>
        <end position="231"/>
    </location>
</feature>
<dbReference type="Proteomes" id="UP000324767">
    <property type="component" value="Unassembled WGS sequence"/>
</dbReference>
<accession>A0A5M8PML7</accession>
<keyword evidence="2" id="KW-0863">Zinc-finger</keyword>
<gene>
    <name evidence="5" type="ORF">FRX48_05634</name>
</gene>
<name>A0A5M8PML7_9LECA</name>
<evidence type="ECO:0000313" key="5">
    <source>
        <dbReference type="EMBL" id="KAA6410213.1"/>
    </source>
</evidence>
<evidence type="ECO:0000259" key="4">
    <source>
        <dbReference type="PROSITE" id="PS50157"/>
    </source>
</evidence>